<evidence type="ECO:0000313" key="2">
    <source>
        <dbReference type="EMBL" id="AYB35185.1"/>
    </source>
</evidence>
<sequence length="138" mass="14883">MKTVYTAQVTATGGRQGRIASSDNILQHDLALVDGLGKQDNKVGTNPEQLFAAAYAACFETSLRAVADHLNIRVTESAVEAFVSLQKDNAGFHLGVSLHVHLPGVDNDIAQAVMKKAHEVCPYSRAIRNNVVVEMKLI</sequence>
<reference evidence="3" key="1">
    <citation type="submission" date="2018-09" db="EMBL/GenBank/DDBJ databases">
        <title>Chryseolinea sp. KIS68-18 isolated from soil.</title>
        <authorList>
            <person name="Weon H.-Y."/>
            <person name="Kwon S.-W."/>
            <person name="Lee S.A."/>
        </authorList>
    </citation>
    <scope>NUCLEOTIDE SEQUENCE [LARGE SCALE GENOMIC DNA]</scope>
    <source>
        <strain evidence="3">KIS68-18</strain>
    </source>
</reference>
<dbReference type="GO" id="GO:0006979">
    <property type="term" value="P:response to oxidative stress"/>
    <property type="evidence" value="ECO:0007669"/>
    <property type="project" value="InterPro"/>
</dbReference>
<dbReference type="OrthoDB" id="9797508at2"/>
<dbReference type="Pfam" id="PF02566">
    <property type="entry name" value="OsmC"/>
    <property type="match status" value="1"/>
</dbReference>
<dbReference type="InterPro" id="IPR003718">
    <property type="entry name" value="OsmC/Ohr_fam"/>
</dbReference>
<dbReference type="PANTHER" id="PTHR33797">
    <property type="entry name" value="ORGANIC HYDROPEROXIDE RESISTANCE PROTEIN-LIKE"/>
    <property type="match status" value="1"/>
</dbReference>
<dbReference type="Gene3D" id="2.20.25.10">
    <property type="match status" value="1"/>
</dbReference>
<dbReference type="EMBL" id="CP032382">
    <property type="protein sequence ID" value="AYB35185.1"/>
    <property type="molecule type" value="Genomic_DNA"/>
</dbReference>
<gene>
    <name evidence="2" type="ORF">D4L85_33405</name>
</gene>
<protein>
    <submittedName>
        <fullName evidence="2">Ohr family peroxiredoxin</fullName>
    </submittedName>
</protein>
<dbReference type="NCBIfam" id="TIGR03561">
    <property type="entry name" value="organ_hyd_perox"/>
    <property type="match status" value="1"/>
</dbReference>
<proteinExistence type="inferred from homology"/>
<dbReference type="KEGG" id="chk:D4L85_33405"/>
<dbReference type="RefSeq" id="WP_119758436.1">
    <property type="nucleotide sequence ID" value="NZ_CP032382.1"/>
</dbReference>
<dbReference type="InterPro" id="IPR019953">
    <property type="entry name" value="OHR"/>
</dbReference>
<dbReference type="PANTHER" id="PTHR33797:SF2">
    <property type="entry name" value="ORGANIC HYDROPEROXIDE RESISTANCE PROTEIN-LIKE"/>
    <property type="match status" value="1"/>
</dbReference>
<dbReference type="SUPFAM" id="SSF82784">
    <property type="entry name" value="OsmC-like"/>
    <property type="match status" value="1"/>
</dbReference>
<name>A0A385SYM9_9BACT</name>
<dbReference type="AlphaFoldDB" id="A0A385SYM9"/>
<accession>A0A385SYM9</accession>
<evidence type="ECO:0000313" key="3">
    <source>
        <dbReference type="Proteomes" id="UP000266183"/>
    </source>
</evidence>
<dbReference type="InterPro" id="IPR015946">
    <property type="entry name" value="KH_dom-like_a/b"/>
</dbReference>
<evidence type="ECO:0000256" key="1">
    <source>
        <dbReference type="ARBA" id="ARBA00007378"/>
    </source>
</evidence>
<dbReference type="Gene3D" id="3.30.300.20">
    <property type="match status" value="1"/>
</dbReference>
<keyword evidence="3" id="KW-1185">Reference proteome</keyword>
<dbReference type="InterPro" id="IPR036102">
    <property type="entry name" value="OsmC/Ohrsf"/>
</dbReference>
<dbReference type="Proteomes" id="UP000266183">
    <property type="component" value="Chromosome"/>
</dbReference>
<organism evidence="2 3">
    <name type="scientific">Chryseolinea soli</name>
    <dbReference type="NCBI Taxonomy" id="2321403"/>
    <lineage>
        <taxon>Bacteria</taxon>
        <taxon>Pseudomonadati</taxon>
        <taxon>Bacteroidota</taxon>
        <taxon>Cytophagia</taxon>
        <taxon>Cytophagales</taxon>
        <taxon>Fulvivirgaceae</taxon>
        <taxon>Chryseolinea</taxon>
    </lineage>
</organism>
<comment type="similarity">
    <text evidence="1">Belongs to the OsmC/Ohr family.</text>
</comment>